<sequence>MVKVERRYRFAGEETVEVIEVLENSEDAKRWPRWIDPAAEGSTTPPTLLDATAGPSTQPSVTTKTPAKKPGPRKAKTTLSALPAPSKAKKISTLGKSAMDWQAHVQNEQASGIKDELEANRRSGGYLEKVEFLQRVEDRKEENLETLRSRKRRKI</sequence>
<feature type="compositionally biased region" description="Polar residues" evidence="3">
    <location>
        <begin position="54"/>
        <end position="65"/>
    </location>
</feature>
<dbReference type="GeneID" id="6083000"/>
<dbReference type="InParanoid" id="B0DTX1"/>
<comment type="similarity">
    <text evidence="1">Belongs to the SWC5 family.</text>
</comment>
<dbReference type="AlphaFoldDB" id="B0DTX1"/>
<evidence type="ECO:0000256" key="1">
    <source>
        <dbReference type="ARBA" id="ARBA00010465"/>
    </source>
</evidence>
<proteinExistence type="inferred from homology"/>
<dbReference type="Proteomes" id="UP000001194">
    <property type="component" value="Unassembled WGS sequence"/>
</dbReference>
<dbReference type="InterPro" id="IPR011421">
    <property type="entry name" value="BCNT-C"/>
</dbReference>
<evidence type="ECO:0000259" key="4">
    <source>
        <dbReference type="PROSITE" id="PS51279"/>
    </source>
</evidence>
<dbReference type="EMBL" id="DS547134">
    <property type="protein sequence ID" value="EDR01924.1"/>
    <property type="molecule type" value="Genomic_DNA"/>
</dbReference>
<dbReference type="PANTHER" id="PTHR48407">
    <property type="entry name" value="CRANIOFACIAL DEVELOPMENT PROTEIN 1"/>
    <property type="match status" value="1"/>
</dbReference>
<dbReference type="Pfam" id="PF07572">
    <property type="entry name" value="BCNT"/>
    <property type="match status" value="1"/>
</dbReference>
<feature type="domain" description="BCNT-C" evidence="4">
    <location>
        <begin position="73"/>
        <end position="154"/>
    </location>
</feature>
<dbReference type="InterPro" id="IPR027124">
    <property type="entry name" value="Swc5/CFDP1/2"/>
</dbReference>
<evidence type="ECO:0000313" key="6">
    <source>
        <dbReference type="Proteomes" id="UP000001194"/>
    </source>
</evidence>
<accession>B0DTX1</accession>
<dbReference type="HOGENOM" id="CLU_083063_0_0_1"/>
<name>B0DTX1_LACBS</name>
<keyword evidence="6" id="KW-1185">Reference proteome</keyword>
<organism evidence="6">
    <name type="scientific">Laccaria bicolor (strain S238N-H82 / ATCC MYA-4686)</name>
    <name type="common">Bicoloured deceiver</name>
    <name type="synonym">Laccaria laccata var. bicolor</name>
    <dbReference type="NCBI Taxonomy" id="486041"/>
    <lineage>
        <taxon>Eukaryota</taxon>
        <taxon>Fungi</taxon>
        <taxon>Dikarya</taxon>
        <taxon>Basidiomycota</taxon>
        <taxon>Agaricomycotina</taxon>
        <taxon>Agaricomycetes</taxon>
        <taxon>Agaricomycetidae</taxon>
        <taxon>Agaricales</taxon>
        <taxon>Agaricineae</taxon>
        <taxon>Hydnangiaceae</taxon>
        <taxon>Laccaria</taxon>
    </lineage>
</organism>
<reference evidence="5 6" key="1">
    <citation type="journal article" date="2008" name="Nature">
        <title>The genome of Laccaria bicolor provides insights into mycorrhizal symbiosis.</title>
        <authorList>
            <person name="Martin F."/>
            <person name="Aerts A."/>
            <person name="Ahren D."/>
            <person name="Brun A."/>
            <person name="Danchin E.G.J."/>
            <person name="Duchaussoy F."/>
            <person name="Gibon J."/>
            <person name="Kohler A."/>
            <person name="Lindquist E."/>
            <person name="Pereda V."/>
            <person name="Salamov A."/>
            <person name="Shapiro H.J."/>
            <person name="Wuyts J."/>
            <person name="Blaudez D."/>
            <person name="Buee M."/>
            <person name="Brokstein P."/>
            <person name="Canbaeck B."/>
            <person name="Cohen D."/>
            <person name="Courty P.E."/>
            <person name="Coutinho P.M."/>
            <person name="Delaruelle C."/>
            <person name="Detter J.C."/>
            <person name="Deveau A."/>
            <person name="DiFazio S."/>
            <person name="Duplessis S."/>
            <person name="Fraissinet-Tachet L."/>
            <person name="Lucic E."/>
            <person name="Frey-Klett P."/>
            <person name="Fourrey C."/>
            <person name="Feussner I."/>
            <person name="Gay G."/>
            <person name="Grimwood J."/>
            <person name="Hoegger P.J."/>
            <person name="Jain P."/>
            <person name="Kilaru S."/>
            <person name="Labbe J."/>
            <person name="Lin Y.C."/>
            <person name="Legue V."/>
            <person name="Le Tacon F."/>
            <person name="Marmeisse R."/>
            <person name="Melayah D."/>
            <person name="Montanini B."/>
            <person name="Muratet M."/>
            <person name="Nehls U."/>
            <person name="Niculita-Hirzel H."/>
            <person name="Oudot-Le Secq M.P."/>
            <person name="Peter M."/>
            <person name="Quesneville H."/>
            <person name="Rajashekar B."/>
            <person name="Reich M."/>
            <person name="Rouhier N."/>
            <person name="Schmutz J."/>
            <person name="Yin T."/>
            <person name="Chalot M."/>
            <person name="Henrissat B."/>
            <person name="Kuees U."/>
            <person name="Lucas S."/>
            <person name="Van de Peer Y."/>
            <person name="Podila G.K."/>
            <person name="Polle A."/>
            <person name="Pukkila P.J."/>
            <person name="Richardson P.M."/>
            <person name="Rouze P."/>
            <person name="Sanders I.R."/>
            <person name="Stajich J.E."/>
            <person name="Tunlid A."/>
            <person name="Tuskan G."/>
            <person name="Grigoriev I.V."/>
        </authorList>
    </citation>
    <scope>NUCLEOTIDE SEQUENCE [LARGE SCALE GENOMIC DNA]</scope>
    <source>
        <strain evidence="6">S238N-H82 / ATCC MYA-4686</strain>
    </source>
</reference>
<evidence type="ECO:0000256" key="3">
    <source>
        <dbReference type="SAM" id="MobiDB-lite"/>
    </source>
</evidence>
<gene>
    <name evidence="5" type="ORF">LACBIDRAFT_310139</name>
</gene>
<feature type="region of interest" description="Disordered" evidence="3">
    <location>
        <begin position="32"/>
        <end position="94"/>
    </location>
</feature>
<feature type="compositionally biased region" description="Basic residues" evidence="3">
    <location>
        <begin position="66"/>
        <end position="76"/>
    </location>
</feature>
<dbReference type="RefSeq" id="XP_001887315.1">
    <property type="nucleotide sequence ID" value="XM_001887280.1"/>
</dbReference>
<protein>
    <recommendedName>
        <fullName evidence="2">SWR1-complex protein 5</fullName>
    </recommendedName>
</protein>
<dbReference type="PROSITE" id="PS51279">
    <property type="entry name" value="BCNT_C"/>
    <property type="match status" value="1"/>
</dbReference>
<dbReference type="KEGG" id="lbc:LACBIDRAFT_310139"/>
<evidence type="ECO:0000313" key="5">
    <source>
        <dbReference type="EMBL" id="EDR01924.1"/>
    </source>
</evidence>
<dbReference type="PANTHER" id="PTHR48407:SF1">
    <property type="entry name" value="CRANIOFACIAL DEVELOPMENT PROTEIN 1"/>
    <property type="match status" value="1"/>
</dbReference>
<dbReference type="GO" id="GO:0000812">
    <property type="term" value="C:Swr1 complex"/>
    <property type="evidence" value="ECO:0007669"/>
    <property type="project" value="TreeGrafter"/>
</dbReference>
<dbReference type="STRING" id="486041.B0DTX1"/>
<dbReference type="OrthoDB" id="445677at2759"/>
<evidence type="ECO:0000256" key="2">
    <source>
        <dbReference type="ARBA" id="ARBA00019138"/>
    </source>
</evidence>